<dbReference type="CDD" id="cd16425">
    <property type="entry name" value="TrbF"/>
    <property type="match status" value="1"/>
</dbReference>
<dbReference type="Pfam" id="PF04335">
    <property type="entry name" value="VirB8"/>
    <property type="match status" value="1"/>
</dbReference>
<dbReference type="Gene3D" id="3.10.450.230">
    <property type="entry name" value="VirB8 protein"/>
    <property type="match status" value="1"/>
</dbReference>
<organism evidence="7 8">
    <name type="scientific">Thiomonas bhubaneswarensis</name>
    <dbReference type="NCBI Taxonomy" id="339866"/>
    <lineage>
        <taxon>Bacteria</taxon>
        <taxon>Pseudomonadati</taxon>
        <taxon>Pseudomonadota</taxon>
        <taxon>Betaproteobacteria</taxon>
        <taxon>Burkholderiales</taxon>
        <taxon>Thiomonas</taxon>
    </lineage>
</organism>
<name>A0A0K6I1B6_9BURK</name>
<evidence type="ECO:0000256" key="2">
    <source>
        <dbReference type="ARBA" id="ARBA00022692"/>
    </source>
</evidence>
<dbReference type="InterPro" id="IPR032710">
    <property type="entry name" value="NTF2-like_dom_sf"/>
</dbReference>
<dbReference type="GO" id="GO:0016020">
    <property type="term" value="C:membrane"/>
    <property type="evidence" value="ECO:0007669"/>
    <property type="project" value="UniProtKB-SubCell"/>
</dbReference>
<evidence type="ECO:0000256" key="3">
    <source>
        <dbReference type="ARBA" id="ARBA00022989"/>
    </source>
</evidence>
<dbReference type="STRING" id="339866.GCA_001418255_01515"/>
<dbReference type="EMBL" id="CYHF01000005">
    <property type="protein sequence ID" value="CUA96876.1"/>
    <property type="molecule type" value="Genomic_DNA"/>
</dbReference>
<dbReference type="SUPFAM" id="SSF54427">
    <property type="entry name" value="NTF2-like"/>
    <property type="match status" value="1"/>
</dbReference>
<keyword evidence="3 5" id="KW-1133">Transmembrane helix</keyword>
<dbReference type="RefSeq" id="WP_055450429.1">
    <property type="nucleotide sequence ID" value="NZ_CYHF01000005.1"/>
</dbReference>
<evidence type="ECO:0000256" key="4">
    <source>
        <dbReference type="ARBA" id="ARBA00023136"/>
    </source>
</evidence>
<gene>
    <name evidence="7" type="ORF">Ga0061069_1059</name>
</gene>
<accession>A0A0K6I1B6</accession>
<comment type="subcellular location">
    <subcellularLocation>
        <location evidence="1">Membrane</location>
        <topology evidence="1">Single-pass membrane protein</topology>
    </subcellularLocation>
</comment>
<protein>
    <submittedName>
        <fullName evidence="7">Type IV secretory pathway, TrbF components</fullName>
    </submittedName>
</protein>
<proteinExistence type="predicted"/>
<feature type="domain" description="Bacterial virulence protein VirB8" evidence="6">
    <location>
        <begin position="10"/>
        <end position="209"/>
    </location>
</feature>
<keyword evidence="8" id="KW-1185">Reference proteome</keyword>
<keyword evidence="2 5" id="KW-0812">Transmembrane</keyword>
<dbReference type="OrthoDB" id="9778195at2"/>
<reference evidence="8" key="1">
    <citation type="submission" date="2015-08" db="EMBL/GenBank/DDBJ databases">
        <authorList>
            <person name="Varghese N."/>
        </authorList>
    </citation>
    <scope>NUCLEOTIDE SEQUENCE [LARGE SCALE GENOMIC DNA]</scope>
    <source>
        <strain evidence="8">DSM 18181</strain>
    </source>
</reference>
<evidence type="ECO:0000259" key="6">
    <source>
        <dbReference type="Pfam" id="PF04335"/>
    </source>
</evidence>
<evidence type="ECO:0000256" key="5">
    <source>
        <dbReference type="SAM" id="Phobius"/>
    </source>
</evidence>
<evidence type="ECO:0000313" key="7">
    <source>
        <dbReference type="EMBL" id="CUA96876.1"/>
    </source>
</evidence>
<dbReference type="InterPro" id="IPR035658">
    <property type="entry name" value="TrbF"/>
</dbReference>
<sequence>MAEANPYLNARREWDERYGDALARAKNWRLAAFASLAVASIAVAGIAYVGGQSKIQPFVVAIDKMGNPVAMAQPIGGSAVSQRIIEAQVANWVWNARTVVPDANAQKALIAKVYAMAGTNAAAYLNSYYAAHPPFGDFTVNVTITSVLPVSKDTWQVGWDELRYEGGQPKPVEHWRANITTGLDPKMADNPQVMLNNPLGLFVKNVTWTQIVGGAP</sequence>
<dbReference type="AlphaFoldDB" id="A0A0K6I1B6"/>
<dbReference type="InterPro" id="IPR007430">
    <property type="entry name" value="VirB8"/>
</dbReference>
<evidence type="ECO:0000313" key="8">
    <source>
        <dbReference type="Proteomes" id="UP000183649"/>
    </source>
</evidence>
<dbReference type="Proteomes" id="UP000183649">
    <property type="component" value="Unassembled WGS sequence"/>
</dbReference>
<feature type="transmembrane region" description="Helical" evidence="5">
    <location>
        <begin position="30"/>
        <end position="50"/>
    </location>
</feature>
<keyword evidence="4 5" id="KW-0472">Membrane</keyword>
<evidence type="ECO:0000256" key="1">
    <source>
        <dbReference type="ARBA" id="ARBA00004167"/>
    </source>
</evidence>